<proteinExistence type="predicted"/>
<feature type="signal peptide" evidence="1">
    <location>
        <begin position="1"/>
        <end position="34"/>
    </location>
</feature>
<evidence type="ECO:0000256" key="1">
    <source>
        <dbReference type="SAM" id="SignalP"/>
    </source>
</evidence>
<gene>
    <name evidence="2" type="ORF">F9278_41630</name>
</gene>
<dbReference type="AlphaFoldDB" id="A0A5P8KFS1"/>
<dbReference type="KEGG" id="sphv:F9278_41630"/>
<evidence type="ECO:0000313" key="2">
    <source>
        <dbReference type="EMBL" id="QFR01609.1"/>
    </source>
</evidence>
<dbReference type="Proteomes" id="UP000327294">
    <property type="component" value="Chromosome"/>
</dbReference>
<feature type="chain" id="PRO_5024972072" description="DUF4189 domain-containing protein" evidence="1">
    <location>
        <begin position="35"/>
        <end position="97"/>
    </location>
</feature>
<keyword evidence="1" id="KW-0732">Signal</keyword>
<dbReference type="EMBL" id="CP045096">
    <property type="protein sequence ID" value="QFR01609.1"/>
    <property type="molecule type" value="Genomic_DNA"/>
</dbReference>
<sequence>MRASTSVKKRVASVLVAGGLSLGALVGTAGAAQAAVCADTPCYSVTGTGKSLQAAQNDAINKAKSRCGSRTVLDQNQSLAQQRSDGTVVYTMYFACR</sequence>
<accession>A0A5P8KFS1</accession>
<organism evidence="2 3">
    <name type="scientific">Streptomyces phaeolivaceus</name>
    <dbReference type="NCBI Taxonomy" id="2653200"/>
    <lineage>
        <taxon>Bacteria</taxon>
        <taxon>Bacillati</taxon>
        <taxon>Actinomycetota</taxon>
        <taxon>Actinomycetes</taxon>
        <taxon>Kitasatosporales</taxon>
        <taxon>Streptomycetaceae</taxon>
        <taxon>Streptomyces</taxon>
    </lineage>
</organism>
<dbReference type="RefSeq" id="WP_152172936.1">
    <property type="nucleotide sequence ID" value="NZ_CP045096.1"/>
</dbReference>
<keyword evidence="3" id="KW-1185">Reference proteome</keyword>
<name>A0A5P8KFS1_9ACTN</name>
<protein>
    <recommendedName>
        <fullName evidence="4">DUF4189 domain-containing protein</fullName>
    </recommendedName>
</protein>
<evidence type="ECO:0008006" key="4">
    <source>
        <dbReference type="Google" id="ProtNLM"/>
    </source>
</evidence>
<evidence type="ECO:0000313" key="3">
    <source>
        <dbReference type="Proteomes" id="UP000327294"/>
    </source>
</evidence>
<reference evidence="2 3" key="1">
    <citation type="submission" date="2019-10" db="EMBL/GenBank/DDBJ databases">
        <title>Streptomyces sp. strain GY16 isolated from leaves of Broussonetia papyrifera.</title>
        <authorList>
            <person name="Mo P."/>
        </authorList>
    </citation>
    <scope>NUCLEOTIDE SEQUENCE [LARGE SCALE GENOMIC DNA]</scope>
    <source>
        <strain evidence="2 3">GY16</strain>
    </source>
</reference>